<evidence type="ECO:0000313" key="12">
    <source>
        <dbReference type="Proteomes" id="UP001497457"/>
    </source>
</evidence>
<proteinExistence type="inferred from homology"/>
<dbReference type="EC" id="4.2.2.2" evidence="3 8"/>
<dbReference type="EMBL" id="OZ075122">
    <property type="protein sequence ID" value="CAL4911325.1"/>
    <property type="molecule type" value="Genomic_DNA"/>
</dbReference>
<dbReference type="SMART" id="SM00656">
    <property type="entry name" value="Amb_all"/>
    <property type="match status" value="1"/>
</dbReference>
<comment type="catalytic activity">
    <reaction evidence="1 8">
        <text>Eliminative cleavage of (1-&gt;4)-alpha-D-galacturonan to give oligosaccharides with 4-deoxy-alpha-D-galact-4-enuronosyl groups at their non-reducing ends.</text>
        <dbReference type="EC" id="4.2.2.2"/>
    </reaction>
</comment>
<dbReference type="AlphaFoldDB" id="A0ABC8WK13"/>
<evidence type="ECO:0000256" key="1">
    <source>
        <dbReference type="ARBA" id="ARBA00000695"/>
    </source>
</evidence>
<dbReference type="InterPro" id="IPR002022">
    <property type="entry name" value="Pec_lyase"/>
</dbReference>
<comment type="cofactor">
    <cofactor evidence="8">
        <name>Ca(2+)</name>
        <dbReference type="ChEBI" id="CHEBI:29108"/>
    </cofactor>
    <text evidence="8">Binds 1 Ca(2+) ion. Required for its activity.</text>
</comment>
<feature type="compositionally biased region" description="Basic and acidic residues" evidence="9">
    <location>
        <begin position="22"/>
        <end position="31"/>
    </location>
</feature>
<evidence type="ECO:0000256" key="3">
    <source>
        <dbReference type="ARBA" id="ARBA00012272"/>
    </source>
</evidence>
<dbReference type="InterPro" id="IPR012334">
    <property type="entry name" value="Pectin_lyas_fold"/>
</dbReference>
<comment type="pathway">
    <text evidence="2 8">Glycan metabolism; pectin degradation; 2-dehydro-3-deoxy-D-gluconate from pectin: step 2/5.</text>
</comment>
<keyword evidence="5" id="KW-0732">Signal</keyword>
<evidence type="ECO:0000256" key="8">
    <source>
        <dbReference type="RuleBase" id="RU361123"/>
    </source>
</evidence>
<evidence type="ECO:0000256" key="4">
    <source>
        <dbReference type="ARBA" id="ARBA00022723"/>
    </source>
</evidence>
<dbReference type="Pfam" id="PF00544">
    <property type="entry name" value="Pectate_lyase_4"/>
    <property type="match status" value="1"/>
</dbReference>
<dbReference type="GO" id="GO:0030570">
    <property type="term" value="F:pectate lyase activity"/>
    <property type="evidence" value="ECO:0007669"/>
    <property type="project" value="UniProtKB-EC"/>
</dbReference>
<accession>A0ABC8WK13</accession>
<dbReference type="GO" id="GO:0046872">
    <property type="term" value="F:metal ion binding"/>
    <property type="evidence" value="ECO:0007669"/>
    <property type="project" value="UniProtKB-KW"/>
</dbReference>
<dbReference type="Proteomes" id="UP001497457">
    <property type="component" value="Chromosome 12b"/>
</dbReference>
<protein>
    <recommendedName>
        <fullName evidence="3 8">Pectate lyase</fullName>
        <ecNumber evidence="3 8">4.2.2.2</ecNumber>
    </recommendedName>
</protein>
<feature type="compositionally biased region" description="Low complexity" evidence="9">
    <location>
        <begin position="11"/>
        <end position="20"/>
    </location>
</feature>
<evidence type="ECO:0000256" key="5">
    <source>
        <dbReference type="ARBA" id="ARBA00022729"/>
    </source>
</evidence>
<reference evidence="11 12" key="2">
    <citation type="submission" date="2024-10" db="EMBL/GenBank/DDBJ databases">
        <authorList>
            <person name="Ryan C."/>
        </authorList>
    </citation>
    <scope>NUCLEOTIDE SEQUENCE [LARGE SCALE GENOMIC DNA]</scope>
</reference>
<dbReference type="PANTHER" id="PTHR31683">
    <property type="entry name" value="PECTATE LYASE 18-RELATED"/>
    <property type="match status" value="1"/>
</dbReference>
<reference evidence="12" key="1">
    <citation type="submission" date="2024-06" db="EMBL/GenBank/DDBJ databases">
        <authorList>
            <person name="Ryan C."/>
        </authorList>
    </citation>
    <scope>NUCLEOTIDE SEQUENCE [LARGE SCALE GENOMIC DNA]</scope>
</reference>
<dbReference type="InterPro" id="IPR011050">
    <property type="entry name" value="Pectin_lyase_fold/virulence"/>
</dbReference>
<evidence type="ECO:0000256" key="9">
    <source>
        <dbReference type="SAM" id="MobiDB-lite"/>
    </source>
</evidence>
<evidence type="ECO:0000256" key="2">
    <source>
        <dbReference type="ARBA" id="ARBA00005220"/>
    </source>
</evidence>
<evidence type="ECO:0000313" key="11">
    <source>
        <dbReference type="EMBL" id="CAL4911325.1"/>
    </source>
</evidence>
<keyword evidence="7 8" id="KW-0456">Lyase</keyword>
<dbReference type="InterPro" id="IPR018082">
    <property type="entry name" value="AmbAllergen"/>
</dbReference>
<feature type="compositionally biased region" description="Pro residues" evidence="9">
    <location>
        <begin position="1"/>
        <end position="10"/>
    </location>
</feature>
<keyword evidence="6 8" id="KW-0106">Calcium</keyword>
<dbReference type="PANTHER" id="PTHR31683:SF113">
    <property type="entry name" value="PECTATE LYASE"/>
    <property type="match status" value="1"/>
</dbReference>
<dbReference type="SUPFAM" id="SSF51126">
    <property type="entry name" value="Pectin lyase-like"/>
    <property type="match status" value="1"/>
</dbReference>
<evidence type="ECO:0000256" key="6">
    <source>
        <dbReference type="ARBA" id="ARBA00022837"/>
    </source>
</evidence>
<gene>
    <name evidence="11" type="ORF">URODEC1_LOCUS14920</name>
</gene>
<organism evidence="11 12">
    <name type="scientific">Urochloa decumbens</name>
    <dbReference type="NCBI Taxonomy" id="240449"/>
    <lineage>
        <taxon>Eukaryota</taxon>
        <taxon>Viridiplantae</taxon>
        <taxon>Streptophyta</taxon>
        <taxon>Embryophyta</taxon>
        <taxon>Tracheophyta</taxon>
        <taxon>Spermatophyta</taxon>
        <taxon>Magnoliopsida</taxon>
        <taxon>Liliopsida</taxon>
        <taxon>Poales</taxon>
        <taxon>Poaceae</taxon>
        <taxon>PACMAD clade</taxon>
        <taxon>Panicoideae</taxon>
        <taxon>Panicodae</taxon>
        <taxon>Paniceae</taxon>
        <taxon>Melinidinae</taxon>
        <taxon>Urochloa</taxon>
    </lineage>
</organism>
<comment type="similarity">
    <text evidence="8">Belongs to the polysaccharide lyase 1 family.</text>
</comment>
<name>A0ABC8WK13_9POAL</name>
<keyword evidence="12" id="KW-1185">Reference proteome</keyword>
<evidence type="ECO:0000256" key="7">
    <source>
        <dbReference type="ARBA" id="ARBA00023239"/>
    </source>
</evidence>
<keyword evidence="4 8" id="KW-0479">Metal-binding</keyword>
<feature type="region of interest" description="Disordered" evidence="9">
    <location>
        <begin position="1"/>
        <end position="31"/>
    </location>
</feature>
<feature type="domain" description="Pectate lyase" evidence="10">
    <location>
        <begin position="92"/>
        <end position="270"/>
    </location>
</feature>
<evidence type="ECO:0000259" key="10">
    <source>
        <dbReference type="SMART" id="SM00656"/>
    </source>
</evidence>
<dbReference type="PRINTS" id="PR00807">
    <property type="entry name" value="AMBALLERGEN"/>
</dbReference>
<sequence length="360" mass="39614">MDPPPPPLQPLPQQQHPGNPHGEGHAGGEMPYRDADHRLRALAGRAEGFGRHAIGGLHGAVYHVTSLQDDGPGSLREACRSAEPLWIVFEVSGTIHLQSYLRVASHKTIDGRGQRVVLAGKGLQLKSCHHVIVCNLIFEGGRGHDVDGIQIKPGSTNIWIDRCTLADYDDGLIDITRQSTDITVSRCHFSRHDKTMLIGADPTHVDDRCIRVTIHHCFFDGTVQRHPRLRFGKVHLYNNYTHSWGIYAVCAGVEAQIVSQCNIYEAGGGPPKKTTVFKYMPEKAADREDVVAGVVRSEGDAFLNGALPCLMDGPAAAPEAVFRPEDYYRHWTMEPASPVLKDIIQLCAGWQPVPRPPDDC</sequence>
<dbReference type="InterPro" id="IPR045032">
    <property type="entry name" value="PEL"/>
</dbReference>
<dbReference type="Gene3D" id="2.160.20.10">
    <property type="entry name" value="Single-stranded right-handed beta-helix, Pectin lyase-like"/>
    <property type="match status" value="1"/>
</dbReference>